<organism evidence="1">
    <name type="scientific">marine sediment metagenome</name>
    <dbReference type="NCBI Taxonomy" id="412755"/>
    <lineage>
        <taxon>unclassified sequences</taxon>
        <taxon>metagenomes</taxon>
        <taxon>ecological metagenomes</taxon>
    </lineage>
</organism>
<dbReference type="EMBL" id="BARW01021131">
    <property type="protein sequence ID" value="GAI99702.1"/>
    <property type="molecule type" value="Genomic_DNA"/>
</dbReference>
<accession>X1T2Z9</accession>
<reference evidence="1" key="1">
    <citation type="journal article" date="2014" name="Front. Microbiol.">
        <title>High frequency of phylogenetically diverse reductive dehalogenase-homologous genes in deep subseafloor sedimentary metagenomes.</title>
        <authorList>
            <person name="Kawai M."/>
            <person name="Futagami T."/>
            <person name="Toyoda A."/>
            <person name="Takaki Y."/>
            <person name="Nishi S."/>
            <person name="Hori S."/>
            <person name="Arai W."/>
            <person name="Tsubouchi T."/>
            <person name="Morono Y."/>
            <person name="Uchiyama I."/>
            <person name="Ito T."/>
            <person name="Fujiyama A."/>
            <person name="Inagaki F."/>
            <person name="Takami H."/>
        </authorList>
    </citation>
    <scope>NUCLEOTIDE SEQUENCE</scope>
    <source>
        <strain evidence="1">Expedition CK06-06</strain>
    </source>
</reference>
<proteinExistence type="predicted"/>
<name>X1T2Z9_9ZZZZ</name>
<comment type="caution">
    <text evidence="1">The sequence shown here is derived from an EMBL/GenBank/DDBJ whole genome shotgun (WGS) entry which is preliminary data.</text>
</comment>
<protein>
    <submittedName>
        <fullName evidence="1">Uncharacterized protein</fullName>
    </submittedName>
</protein>
<gene>
    <name evidence="1" type="ORF">S12H4_35550</name>
</gene>
<feature type="non-terminal residue" evidence="1">
    <location>
        <position position="78"/>
    </location>
</feature>
<sequence>MKGIWDKKADIVKKGDDLRDVSPLLDKTWRDDCGFTHYIFSKVTFTNPWYSIPENDLELFHNFIEGGSRAYPSDGSIP</sequence>
<dbReference type="AlphaFoldDB" id="X1T2Z9"/>
<evidence type="ECO:0000313" key="1">
    <source>
        <dbReference type="EMBL" id="GAI99702.1"/>
    </source>
</evidence>